<dbReference type="EMBL" id="JANIEX010000124">
    <property type="protein sequence ID" value="KAJ3572891.1"/>
    <property type="molecule type" value="Genomic_DNA"/>
</dbReference>
<dbReference type="Gene3D" id="2.80.10.50">
    <property type="match status" value="1"/>
</dbReference>
<dbReference type="AlphaFoldDB" id="A0AAD5YUJ3"/>
<dbReference type="Proteomes" id="UP001213000">
    <property type="component" value="Unassembled WGS sequence"/>
</dbReference>
<evidence type="ECO:0000313" key="1">
    <source>
        <dbReference type="EMBL" id="KAJ3572891.1"/>
    </source>
</evidence>
<accession>A0AAD5YUJ3</accession>
<keyword evidence="2" id="KW-1185">Reference proteome</keyword>
<name>A0AAD5YUJ3_9AGAR</name>
<organism evidence="1 2">
    <name type="scientific">Leucocoprinus birnbaumii</name>
    <dbReference type="NCBI Taxonomy" id="56174"/>
    <lineage>
        <taxon>Eukaryota</taxon>
        <taxon>Fungi</taxon>
        <taxon>Dikarya</taxon>
        <taxon>Basidiomycota</taxon>
        <taxon>Agaricomycotina</taxon>
        <taxon>Agaricomycetes</taxon>
        <taxon>Agaricomycetidae</taxon>
        <taxon>Agaricales</taxon>
        <taxon>Agaricineae</taxon>
        <taxon>Agaricaceae</taxon>
        <taxon>Leucocoprinus</taxon>
    </lineage>
</organism>
<gene>
    <name evidence="1" type="ORF">NP233_g2781</name>
</gene>
<protein>
    <submittedName>
        <fullName evidence="1">Uncharacterized protein</fullName>
    </submittedName>
</protein>
<proteinExistence type="predicted"/>
<sequence>MSTISGRTYAIIPKTQNPDGHPVGCDTNAPDFLKPIVSNGEIQNFQVSQEGDVYRLTVANLEVGSSGGDVVAGPVSFPVRWYIVPANGTIDNGYGIFANDGSGGWTVDSTQEGNPVRLTTNPITFDFIPVLEQ</sequence>
<evidence type="ECO:0000313" key="2">
    <source>
        <dbReference type="Proteomes" id="UP001213000"/>
    </source>
</evidence>
<dbReference type="GO" id="GO:0004867">
    <property type="term" value="F:serine-type endopeptidase inhibitor activity"/>
    <property type="evidence" value="ECO:0007669"/>
    <property type="project" value="InterPro"/>
</dbReference>
<comment type="caution">
    <text evidence="1">The sequence shown here is derived from an EMBL/GenBank/DDBJ whole genome shotgun (WGS) entry which is preliminary data.</text>
</comment>
<reference evidence="1" key="1">
    <citation type="submission" date="2022-07" db="EMBL/GenBank/DDBJ databases">
        <title>Genome Sequence of Leucocoprinus birnbaumii.</title>
        <authorList>
            <person name="Buettner E."/>
        </authorList>
    </citation>
    <scope>NUCLEOTIDE SEQUENCE</scope>
    <source>
        <strain evidence="1">VT141</strain>
    </source>
</reference>